<keyword evidence="2" id="KW-1185">Reference proteome</keyword>
<dbReference type="EMBL" id="AFGF01000192">
    <property type="protein sequence ID" value="EGO62627.1"/>
    <property type="molecule type" value="Genomic_DNA"/>
</dbReference>
<protein>
    <submittedName>
        <fullName evidence="1">Uncharacterized protein</fullName>
    </submittedName>
</protein>
<evidence type="ECO:0000313" key="1">
    <source>
        <dbReference type="EMBL" id="EGO62627.1"/>
    </source>
</evidence>
<dbReference type="Proteomes" id="UP000003240">
    <property type="component" value="Unassembled WGS sequence"/>
</dbReference>
<evidence type="ECO:0000313" key="2">
    <source>
        <dbReference type="Proteomes" id="UP000003240"/>
    </source>
</evidence>
<organism evidence="1 2">
    <name type="scientific">Acetonema longum DSM 6540</name>
    <dbReference type="NCBI Taxonomy" id="1009370"/>
    <lineage>
        <taxon>Bacteria</taxon>
        <taxon>Bacillati</taxon>
        <taxon>Bacillota</taxon>
        <taxon>Negativicutes</taxon>
        <taxon>Acetonemataceae</taxon>
        <taxon>Acetonema</taxon>
    </lineage>
</organism>
<sequence>MIPASGKQQMDRTILAYILFDNILQDILTKY</sequence>
<proteinExistence type="predicted"/>
<accession>F7NMV8</accession>
<comment type="caution">
    <text evidence="1">The sequence shown here is derived from an EMBL/GenBank/DDBJ whole genome shotgun (WGS) entry which is preliminary data.</text>
</comment>
<gene>
    <name evidence="1" type="ORF">ALO_17206</name>
</gene>
<dbReference type="AlphaFoldDB" id="F7NMV8"/>
<reference evidence="1 2" key="1">
    <citation type="journal article" date="2011" name="EMBO J.">
        <title>Structural diversity of bacterial flagellar motors.</title>
        <authorList>
            <person name="Chen S."/>
            <person name="Beeby M."/>
            <person name="Murphy G.E."/>
            <person name="Leadbetter J.R."/>
            <person name="Hendrixson D.R."/>
            <person name="Briegel A."/>
            <person name="Li Z."/>
            <person name="Shi J."/>
            <person name="Tocheva E.I."/>
            <person name="Muller A."/>
            <person name="Dobro M.J."/>
            <person name="Jensen G.J."/>
        </authorList>
    </citation>
    <scope>NUCLEOTIDE SEQUENCE [LARGE SCALE GENOMIC DNA]</scope>
    <source>
        <strain evidence="1 2">DSM 6540</strain>
    </source>
</reference>
<name>F7NMV8_9FIRM</name>